<dbReference type="Proteomes" id="UP000239297">
    <property type="component" value="Unassembled WGS sequence"/>
</dbReference>
<sequence>MAAPVPKVLHYFCTCLLVIAFLTVGIGSWALANDTGEGGVNIGAGILMLFGYAAGVLGLVLGAAALIAHRVVRHQARMHI</sequence>
<feature type="transmembrane region" description="Helical" evidence="1">
    <location>
        <begin position="44"/>
        <end position="68"/>
    </location>
</feature>
<proteinExistence type="predicted"/>
<keyword evidence="1" id="KW-0812">Transmembrane</keyword>
<gene>
    <name evidence="2" type="ORF">C4K88_00015</name>
</gene>
<accession>A0A2S5J0J8</accession>
<evidence type="ECO:0000313" key="3">
    <source>
        <dbReference type="Proteomes" id="UP000239297"/>
    </source>
</evidence>
<comment type="caution">
    <text evidence="2">The sequence shown here is derived from an EMBL/GenBank/DDBJ whole genome shotgun (WGS) entry which is preliminary data.</text>
</comment>
<organism evidence="2 3">
    <name type="scientific">Arthrobacter pityocampae</name>
    <dbReference type="NCBI Taxonomy" id="547334"/>
    <lineage>
        <taxon>Bacteria</taxon>
        <taxon>Bacillati</taxon>
        <taxon>Actinomycetota</taxon>
        <taxon>Actinomycetes</taxon>
        <taxon>Micrococcales</taxon>
        <taxon>Micrococcaceae</taxon>
        <taxon>Arthrobacter</taxon>
    </lineage>
</organism>
<dbReference type="EMBL" id="PRKW01000001">
    <property type="protein sequence ID" value="PPB50348.1"/>
    <property type="molecule type" value="Genomic_DNA"/>
</dbReference>
<feature type="transmembrane region" description="Helical" evidence="1">
    <location>
        <begin position="12"/>
        <end position="32"/>
    </location>
</feature>
<dbReference type="RefSeq" id="WP_104119623.1">
    <property type="nucleotide sequence ID" value="NZ_PRKW01000001.1"/>
</dbReference>
<keyword evidence="1" id="KW-1133">Transmembrane helix</keyword>
<protein>
    <submittedName>
        <fullName evidence="2">Uncharacterized protein</fullName>
    </submittedName>
</protein>
<dbReference type="OrthoDB" id="5198528at2"/>
<dbReference type="AlphaFoldDB" id="A0A2S5J0J8"/>
<evidence type="ECO:0000256" key="1">
    <source>
        <dbReference type="SAM" id="Phobius"/>
    </source>
</evidence>
<reference evidence="2 3" key="1">
    <citation type="journal article" date="2014" name="Int. J. Syst. Evol. Microbiol.">
        <title>Arthrobacter pityocampae sp. nov., isolated from Thaumetopoea pityocampa (Lep., Thaumetopoeidae).</title>
        <authorList>
            <person name="Ince I.A."/>
            <person name="Demirbag Z."/>
            <person name="Kati H."/>
        </authorList>
    </citation>
    <scope>NUCLEOTIDE SEQUENCE [LARGE SCALE GENOMIC DNA]</scope>
    <source>
        <strain evidence="2 3">Tp2</strain>
    </source>
</reference>
<keyword evidence="1" id="KW-0472">Membrane</keyword>
<keyword evidence="3" id="KW-1185">Reference proteome</keyword>
<evidence type="ECO:0000313" key="2">
    <source>
        <dbReference type="EMBL" id="PPB50348.1"/>
    </source>
</evidence>
<name>A0A2S5J0J8_9MICC</name>